<protein>
    <submittedName>
        <fullName evidence="1">Uncharacterized protein</fullName>
    </submittedName>
</protein>
<proteinExistence type="predicted"/>
<dbReference type="RefSeq" id="WP_179632162.1">
    <property type="nucleotide sequence ID" value="NZ_CAXYYM010000019.1"/>
</dbReference>
<organism evidence="1 2">
    <name type="scientific">Sphaerotilus montanus</name>
    <dbReference type="NCBI Taxonomy" id="522889"/>
    <lineage>
        <taxon>Bacteria</taxon>
        <taxon>Pseudomonadati</taxon>
        <taxon>Pseudomonadota</taxon>
        <taxon>Betaproteobacteria</taxon>
        <taxon>Burkholderiales</taxon>
        <taxon>Sphaerotilaceae</taxon>
        <taxon>Sphaerotilus</taxon>
    </lineage>
</organism>
<accession>A0A7Y9QW44</accession>
<dbReference type="EMBL" id="JACCFH010000001">
    <property type="protein sequence ID" value="NYG31179.1"/>
    <property type="molecule type" value="Genomic_DNA"/>
</dbReference>
<reference evidence="1 2" key="1">
    <citation type="submission" date="2020-07" db="EMBL/GenBank/DDBJ databases">
        <title>Genomic Encyclopedia of Archaeal and Bacterial Type Strains, Phase II (KMG-II): from individual species to whole genera.</title>
        <authorList>
            <person name="Goeker M."/>
        </authorList>
    </citation>
    <scope>NUCLEOTIDE SEQUENCE [LARGE SCALE GENOMIC DNA]</scope>
    <source>
        <strain evidence="1 2">DSM 21226</strain>
    </source>
</reference>
<evidence type="ECO:0000313" key="2">
    <source>
        <dbReference type="Proteomes" id="UP000518288"/>
    </source>
</evidence>
<dbReference type="Proteomes" id="UP000518288">
    <property type="component" value="Unassembled WGS sequence"/>
</dbReference>
<keyword evidence="2" id="KW-1185">Reference proteome</keyword>
<comment type="caution">
    <text evidence="1">The sequence shown here is derived from an EMBL/GenBank/DDBJ whole genome shotgun (WGS) entry which is preliminary data.</text>
</comment>
<gene>
    <name evidence="1" type="ORF">BDD16_000165</name>
</gene>
<dbReference type="AlphaFoldDB" id="A0A7Y9QW44"/>
<sequence length="100" mass="11307">MIGHYAAAFERDQGCTEAEWLAWLPGAVRGHALTLPSPGTAQVTIDAGRLELAWHALPPRQIALVRLPRLAIRFRFVEVDEAARQRFMRYFDLYMQRGGG</sequence>
<evidence type="ECO:0000313" key="1">
    <source>
        <dbReference type="EMBL" id="NYG31179.1"/>
    </source>
</evidence>
<name>A0A7Y9QW44_9BURK</name>